<organism evidence="1 2">
    <name type="scientific">Colocasia esculenta</name>
    <name type="common">Wild taro</name>
    <name type="synonym">Arum esculentum</name>
    <dbReference type="NCBI Taxonomy" id="4460"/>
    <lineage>
        <taxon>Eukaryota</taxon>
        <taxon>Viridiplantae</taxon>
        <taxon>Streptophyta</taxon>
        <taxon>Embryophyta</taxon>
        <taxon>Tracheophyta</taxon>
        <taxon>Spermatophyta</taxon>
        <taxon>Magnoliopsida</taxon>
        <taxon>Liliopsida</taxon>
        <taxon>Araceae</taxon>
        <taxon>Aroideae</taxon>
        <taxon>Colocasieae</taxon>
        <taxon>Colocasia</taxon>
    </lineage>
</organism>
<accession>A0A843UMN3</accession>
<protein>
    <submittedName>
        <fullName evidence="1">Uncharacterized protein</fullName>
    </submittedName>
</protein>
<evidence type="ECO:0000313" key="2">
    <source>
        <dbReference type="Proteomes" id="UP000652761"/>
    </source>
</evidence>
<keyword evidence="2" id="KW-1185">Reference proteome</keyword>
<comment type="caution">
    <text evidence="1">The sequence shown here is derived from an EMBL/GenBank/DDBJ whole genome shotgun (WGS) entry which is preliminary data.</text>
</comment>
<sequence>MLAVASSMSWPSWLGPKLEMTYASGAGLPGLVQNFVVNITSAGLLDLADLWTICCLFGGCAPGWDGAPSLSKIGTRVVETHA</sequence>
<dbReference type="Proteomes" id="UP000652761">
    <property type="component" value="Unassembled WGS sequence"/>
</dbReference>
<dbReference type="AlphaFoldDB" id="A0A843UMN3"/>
<gene>
    <name evidence="1" type="ORF">Taro_017269</name>
</gene>
<proteinExistence type="predicted"/>
<evidence type="ECO:0000313" key="1">
    <source>
        <dbReference type="EMBL" id="MQL84758.1"/>
    </source>
</evidence>
<reference evidence="1" key="1">
    <citation type="submission" date="2017-07" db="EMBL/GenBank/DDBJ databases">
        <title>Taro Niue Genome Assembly and Annotation.</title>
        <authorList>
            <person name="Atibalentja N."/>
            <person name="Keating K."/>
            <person name="Fields C.J."/>
        </authorList>
    </citation>
    <scope>NUCLEOTIDE SEQUENCE</scope>
    <source>
        <strain evidence="1">Niue_2</strain>
        <tissue evidence="1">Leaf</tissue>
    </source>
</reference>
<dbReference type="EMBL" id="NMUH01000785">
    <property type="protein sequence ID" value="MQL84758.1"/>
    <property type="molecule type" value="Genomic_DNA"/>
</dbReference>
<name>A0A843UMN3_COLES</name>